<dbReference type="InterPro" id="IPR000884">
    <property type="entry name" value="TSP1_rpt"/>
</dbReference>
<accession>A0A8B6C810</accession>
<protein>
    <submittedName>
        <fullName evidence="2">Uncharacterized protein</fullName>
    </submittedName>
</protein>
<dbReference type="Pfam" id="PF00090">
    <property type="entry name" value="TSP_1"/>
    <property type="match status" value="1"/>
</dbReference>
<dbReference type="Gene3D" id="2.20.100.10">
    <property type="entry name" value="Thrombospondin type-1 (TSP1) repeat"/>
    <property type="match status" value="1"/>
</dbReference>
<evidence type="ECO:0000256" key="1">
    <source>
        <dbReference type="SAM" id="Phobius"/>
    </source>
</evidence>
<sequence>MLNAQQHVHTNSSFRSNIANSEYEEVLAEYYPAEYEEVIAEYHSTEYEEVVAEYHSTENEEVVAEYHPTEYEEVVAEYQSTEYEELVAEYHPTVYEEVVTEYHPTEYEEVVAEYHSIEYEEVVAEYHSTEYLEVVAEYHLTEYEEAHSIQRANTSNAVHIAVPNFPLNLQRIHISLWLLCLIIICSLIAIVLTGVVTFLVTRKTLPKTKCQDAEEINCHWSSWSSWYKCSVTCGIGIQIRIKQQMSNTTLCSKNETFDSKICSRGECTGDEDLLDMRFSRTALYKYWFISADNTIISNVQTIDTSSSADAQLQNYMGTIADICVGDNELIYYEVNYVHIQ</sequence>
<dbReference type="SUPFAM" id="SSF82895">
    <property type="entry name" value="TSP-1 type 1 repeat"/>
    <property type="match status" value="1"/>
</dbReference>
<keyword evidence="1" id="KW-0472">Membrane</keyword>
<keyword evidence="1" id="KW-0812">Transmembrane</keyword>
<feature type="transmembrane region" description="Helical" evidence="1">
    <location>
        <begin position="176"/>
        <end position="200"/>
    </location>
</feature>
<dbReference type="PROSITE" id="PS50092">
    <property type="entry name" value="TSP1"/>
    <property type="match status" value="1"/>
</dbReference>
<keyword evidence="1" id="KW-1133">Transmembrane helix</keyword>
<dbReference type="AlphaFoldDB" id="A0A8B6C810"/>
<dbReference type="InterPro" id="IPR036383">
    <property type="entry name" value="TSP1_rpt_sf"/>
</dbReference>
<name>A0A8B6C810_MYTGA</name>
<dbReference type="OrthoDB" id="10443721at2759"/>
<dbReference type="SMART" id="SM00209">
    <property type="entry name" value="TSP1"/>
    <property type="match status" value="1"/>
</dbReference>
<evidence type="ECO:0000313" key="3">
    <source>
        <dbReference type="Proteomes" id="UP000596742"/>
    </source>
</evidence>
<keyword evidence="3" id="KW-1185">Reference proteome</keyword>
<dbReference type="Proteomes" id="UP000596742">
    <property type="component" value="Unassembled WGS sequence"/>
</dbReference>
<dbReference type="EMBL" id="UYJE01001360">
    <property type="protein sequence ID" value="VDI01570.1"/>
    <property type="molecule type" value="Genomic_DNA"/>
</dbReference>
<reference evidence="2" key="1">
    <citation type="submission" date="2018-11" db="EMBL/GenBank/DDBJ databases">
        <authorList>
            <person name="Alioto T."/>
            <person name="Alioto T."/>
        </authorList>
    </citation>
    <scope>NUCLEOTIDE SEQUENCE</scope>
</reference>
<comment type="caution">
    <text evidence="2">The sequence shown here is derived from an EMBL/GenBank/DDBJ whole genome shotgun (WGS) entry which is preliminary data.</text>
</comment>
<proteinExistence type="predicted"/>
<organism evidence="2 3">
    <name type="scientific">Mytilus galloprovincialis</name>
    <name type="common">Mediterranean mussel</name>
    <dbReference type="NCBI Taxonomy" id="29158"/>
    <lineage>
        <taxon>Eukaryota</taxon>
        <taxon>Metazoa</taxon>
        <taxon>Spiralia</taxon>
        <taxon>Lophotrochozoa</taxon>
        <taxon>Mollusca</taxon>
        <taxon>Bivalvia</taxon>
        <taxon>Autobranchia</taxon>
        <taxon>Pteriomorphia</taxon>
        <taxon>Mytilida</taxon>
        <taxon>Mytiloidea</taxon>
        <taxon>Mytilidae</taxon>
        <taxon>Mytilinae</taxon>
        <taxon>Mytilus</taxon>
    </lineage>
</organism>
<evidence type="ECO:0000313" key="2">
    <source>
        <dbReference type="EMBL" id="VDI01570.1"/>
    </source>
</evidence>
<gene>
    <name evidence="2" type="ORF">MGAL_10B004437</name>
</gene>